<sequence length="86" mass="9522">MSASRVLHPTPQQRRKFVSTLFGLTFLASVITVSASNVLPCPAHDRGRFADGQVGEGMTGQRAVTVVEKRPRRWIEEARPKQPNPP</sequence>
<dbReference type="GO" id="GO:0033617">
    <property type="term" value="P:mitochondrial respiratory chain complex IV assembly"/>
    <property type="evidence" value="ECO:0007669"/>
    <property type="project" value="InterPro"/>
</dbReference>
<dbReference type="OrthoDB" id="5410040at2759"/>
<dbReference type="Pfam" id="PF17051">
    <property type="entry name" value="COA2"/>
    <property type="match status" value="1"/>
</dbReference>
<protein>
    <submittedName>
        <fullName evidence="1">Uncharacterized protein</fullName>
    </submittedName>
</protein>
<reference evidence="1 2" key="1">
    <citation type="journal article" date="2016" name="Mol. Biol. Evol.">
        <title>Comparative Genomics of Early-Diverging Mushroom-Forming Fungi Provides Insights into the Origins of Lignocellulose Decay Capabilities.</title>
        <authorList>
            <person name="Nagy L.G."/>
            <person name="Riley R."/>
            <person name="Tritt A."/>
            <person name="Adam C."/>
            <person name="Daum C."/>
            <person name="Floudas D."/>
            <person name="Sun H."/>
            <person name="Yadav J.S."/>
            <person name="Pangilinan J."/>
            <person name="Larsson K.H."/>
            <person name="Matsuura K."/>
            <person name="Barry K."/>
            <person name="Labutti K."/>
            <person name="Kuo R."/>
            <person name="Ohm R.A."/>
            <person name="Bhattacharya S.S."/>
            <person name="Shirouzu T."/>
            <person name="Yoshinaga Y."/>
            <person name="Martin F.M."/>
            <person name="Grigoriev I.V."/>
            <person name="Hibbett D.S."/>
        </authorList>
    </citation>
    <scope>NUCLEOTIDE SEQUENCE [LARGE SCALE GENOMIC DNA]</scope>
    <source>
        <strain evidence="1 2">L-15889</strain>
    </source>
</reference>
<dbReference type="InterPro" id="IPR031459">
    <property type="entry name" value="Coa2"/>
</dbReference>
<keyword evidence="2" id="KW-1185">Reference proteome</keyword>
<gene>
    <name evidence="1" type="ORF">DAEQUDRAFT_722763</name>
</gene>
<dbReference type="Proteomes" id="UP000076727">
    <property type="component" value="Unassembled WGS sequence"/>
</dbReference>
<evidence type="ECO:0000313" key="1">
    <source>
        <dbReference type="EMBL" id="KZT72601.1"/>
    </source>
</evidence>
<name>A0A165SWS0_9APHY</name>
<accession>A0A165SWS0</accession>
<proteinExistence type="predicted"/>
<organism evidence="1 2">
    <name type="scientific">Daedalea quercina L-15889</name>
    <dbReference type="NCBI Taxonomy" id="1314783"/>
    <lineage>
        <taxon>Eukaryota</taxon>
        <taxon>Fungi</taxon>
        <taxon>Dikarya</taxon>
        <taxon>Basidiomycota</taxon>
        <taxon>Agaricomycotina</taxon>
        <taxon>Agaricomycetes</taxon>
        <taxon>Polyporales</taxon>
        <taxon>Fomitopsis</taxon>
    </lineage>
</organism>
<evidence type="ECO:0000313" key="2">
    <source>
        <dbReference type="Proteomes" id="UP000076727"/>
    </source>
</evidence>
<dbReference type="EMBL" id="KV429040">
    <property type="protein sequence ID" value="KZT72601.1"/>
    <property type="molecule type" value="Genomic_DNA"/>
</dbReference>
<dbReference type="AlphaFoldDB" id="A0A165SWS0"/>
<dbReference type="GO" id="GO:0005739">
    <property type="term" value="C:mitochondrion"/>
    <property type="evidence" value="ECO:0007669"/>
    <property type="project" value="GOC"/>
</dbReference>